<keyword evidence="1" id="KW-0812">Transmembrane</keyword>
<reference evidence="3" key="1">
    <citation type="journal article" date="2019" name="Int. J. Syst. Evol. Microbiol.">
        <title>The Global Catalogue of Microorganisms (GCM) 10K type strain sequencing project: providing services to taxonomists for standard genome sequencing and annotation.</title>
        <authorList>
            <consortium name="The Broad Institute Genomics Platform"/>
            <consortium name="The Broad Institute Genome Sequencing Center for Infectious Disease"/>
            <person name="Wu L."/>
            <person name="Ma J."/>
        </authorList>
    </citation>
    <scope>NUCLEOTIDE SEQUENCE [LARGE SCALE GENOMIC DNA]</scope>
    <source>
        <strain evidence="3">JCM 30331</strain>
    </source>
</reference>
<name>A0ABQ2ETF3_9DEIO</name>
<sequence>MNLRVLQSISRDLHLGTRDAMICASRRAYTLAFLALAVPGLPLGGLYLLTRPNVLPVGALLGLAGLGVVFAGTVFWLAGRVARDPALPPTRAALTAAMQGASAPGIAFLLGCALLHDLRGLLLLWGLALAAYLLGYGQVPGWVRGPQNAGASESGT</sequence>
<accession>A0ABQ2ETF3</accession>
<organism evidence="2 3">
    <name type="scientific">Deinococcus malanensis</name>
    <dbReference type="NCBI Taxonomy" id="1706855"/>
    <lineage>
        <taxon>Bacteria</taxon>
        <taxon>Thermotogati</taxon>
        <taxon>Deinococcota</taxon>
        <taxon>Deinococci</taxon>
        <taxon>Deinococcales</taxon>
        <taxon>Deinococcaceae</taxon>
        <taxon>Deinococcus</taxon>
    </lineage>
</organism>
<feature type="transmembrane region" description="Helical" evidence="1">
    <location>
        <begin position="91"/>
        <end position="116"/>
    </location>
</feature>
<evidence type="ECO:0000256" key="1">
    <source>
        <dbReference type="SAM" id="Phobius"/>
    </source>
</evidence>
<keyword evidence="1" id="KW-0472">Membrane</keyword>
<dbReference type="Proteomes" id="UP000647587">
    <property type="component" value="Unassembled WGS sequence"/>
</dbReference>
<feature type="transmembrane region" description="Helical" evidence="1">
    <location>
        <begin position="28"/>
        <end position="49"/>
    </location>
</feature>
<proteinExistence type="predicted"/>
<keyword evidence="1" id="KW-1133">Transmembrane helix</keyword>
<feature type="transmembrane region" description="Helical" evidence="1">
    <location>
        <begin position="122"/>
        <end position="139"/>
    </location>
</feature>
<protein>
    <submittedName>
        <fullName evidence="2">Uncharacterized protein</fullName>
    </submittedName>
</protein>
<keyword evidence="3" id="KW-1185">Reference proteome</keyword>
<evidence type="ECO:0000313" key="3">
    <source>
        <dbReference type="Proteomes" id="UP000647587"/>
    </source>
</evidence>
<dbReference type="EMBL" id="BMPP01000006">
    <property type="protein sequence ID" value="GGK23865.1"/>
    <property type="molecule type" value="Genomic_DNA"/>
</dbReference>
<feature type="transmembrane region" description="Helical" evidence="1">
    <location>
        <begin position="55"/>
        <end position="79"/>
    </location>
</feature>
<gene>
    <name evidence="2" type="ORF">GCM10008955_16850</name>
</gene>
<comment type="caution">
    <text evidence="2">The sequence shown here is derived from an EMBL/GenBank/DDBJ whole genome shotgun (WGS) entry which is preliminary data.</text>
</comment>
<evidence type="ECO:0000313" key="2">
    <source>
        <dbReference type="EMBL" id="GGK23865.1"/>
    </source>
</evidence>